<dbReference type="PIRSF" id="PIRSF002583">
    <property type="entry name" value="Hsp90"/>
    <property type="match status" value="1"/>
</dbReference>
<feature type="binding site" evidence="5">
    <location>
        <position position="169"/>
    </location>
    <ligand>
        <name>ATP</name>
        <dbReference type="ChEBI" id="CHEBI:30616"/>
    </ligand>
</feature>
<feature type="binding site" evidence="5">
    <location>
        <position position="43"/>
    </location>
    <ligand>
        <name>ATP</name>
        <dbReference type="ChEBI" id="CHEBI:30616"/>
    </ligand>
</feature>
<dbReference type="Gene3D" id="3.30.230.80">
    <property type="match status" value="1"/>
</dbReference>
<dbReference type="AlphaFoldDB" id="A0A9Q4C6X5"/>
<reference evidence="6" key="1">
    <citation type="submission" date="2022-11" db="EMBL/GenBank/DDBJ databases">
        <title>Corynebacterium sp. isolated from Penguins.</title>
        <authorList>
            <person name="Sedlar K."/>
            <person name="Svec P."/>
        </authorList>
    </citation>
    <scope>NUCLEOTIDE SEQUENCE</scope>
    <source>
        <strain evidence="6">P7374</strain>
    </source>
</reference>
<accession>A0A9Q4C6X5</accession>
<name>A0A9Q4C6X5_9CORY</name>
<dbReference type="GO" id="GO:0016887">
    <property type="term" value="F:ATP hydrolysis activity"/>
    <property type="evidence" value="ECO:0007669"/>
    <property type="project" value="InterPro"/>
</dbReference>
<dbReference type="InterPro" id="IPR001404">
    <property type="entry name" value="Hsp90_fam"/>
</dbReference>
<dbReference type="Gene3D" id="3.30.565.10">
    <property type="entry name" value="Histidine kinase-like ATPase, C-terminal domain"/>
    <property type="match status" value="1"/>
</dbReference>
<dbReference type="PANTHER" id="PTHR11528">
    <property type="entry name" value="HEAT SHOCK PROTEIN 90 FAMILY MEMBER"/>
    <property type="match status" value="1"/>
</dbReference>
<evidence type="ECO:0000256" key="4">
    <source>
        <dbReference type="ARBA" id="ARBA00023186"/>
    </source>
</evidence>
<dbReference type="InterPro" id="IPR036890">
    <property type="entry name" value="HATPase_C_sf"/>
</dbReference>
<comment type="caution">
    <text evidence="6">The sequence shown here is derived from an EMBL/GenBank/DDBJ whole genome shotgun (WGS) entry which is preliminary data.</text>
</comment>
<sequence>MTQPDGARAESHNFQVDLGGIVEILSRNLYSGPQVFVRELLQNGVDAITAHRAIDPDCPAEIRVITDGTTITVTDTGIGLTPQQAEGLLATIGASSKRDEWGMSRSDFIGQFGIGLLSCFMISPRITVHSRSATTPGQPVCWRGSNDGTWSASVVTDGELPAELTGPGTTVTLEVMPGERHAEHEVLRRRILSYGSHLPVTVTLARRGAEPECLSEAVAPWEMDRDAAARWCDEEFGFTPFDQVPLDVPVAGLRGIAFISARAGHPGQEQHHRVYLRRMLLSERAYDVVPEWAYFVRVVADAEHLKPTASREGLFDDELLEETRQGIGAAIRNWMNNLAEREPARFREFLALHLTGLKALAVTDEETRALVASSVPFSTSLGMLTLDEILGKHGRIAYTTTDDRFRALRPVAEANGLCIVNAGFSYDEEVIGQIRLDRPEADIAELDPRDVLGVLENVDLGTEAALIPLVDAAELALEGQKLNIVVRKFLPATMAVLFLPNPDAAGRALEERQRRTEGLFAGLVDFMHPEKADDHAPQLILNANAGIIHQLAGAAAGGGSPVIVESAVRGFYVQALLSGRHRMDAQVRAWSSNLFTALISASLDDGDAT</sequence>
<evidence type="ECO:0000256" key="3">
    <source>
        <dbReference type="ARBA" id="ARBA00022840"/>
    </source>
</evidence>
<dbReference type="Proteomes" id="UP001071478">
    <property type="component" value="Unassembled WGS sequence"/>
</dbReference>
<proteinExistence type="inferred from homology"/>
<dbReference type="EMBL" id="JAPMKU010000002">
    <property type="protein sequence ID" value="MCX7468089.1"/>
    <property type="molecule type" value="Genomic_DNA"/>
</dbReference>
<dbReference type="SUPFAM" id="SSF54211">
    <property type="entry name" value="Ribosomal protein S5 domain 2-like"/>
    <property type="match status" value="1"/>
</dbReference>
<dbReference type="InterPro" id="IPR020568">
    <property type="entry name" value="Ribosomal_Su5_D2-typ_SF"/>
</dbReference>
<gene>
    <name evidence="6" type="ORF">OS129_04235</name>
</gene>
<evidence type="ECO:0000313" key="6">
    <source>
        <dbReference type="EMBL" id="MCX7468089.1"/>
    </source>
</evidence>
<keyword evidence="4" id="KW-0143">Chaperone</keyword>
<dbReference type="RefSeq" id="WP_200253770.1">
    <property type="nucleotide sequence ID" value="NZ_JAENIQ020000001.1"/>
</dbReference>
<evidence type="ECO:0000313" key="7">
    <source>
        <dbReference type="Proteomes" id="UP001071478"/>
    </source>
</evidence>
<dbReference type="SUPFAM" id="SSF55874">
    <property type="entry name" value="ATPase domain of HSP90 chaperone/DNA topoisomerase II/histidine kinase"/>
    <property type="match status" value="1"/>
</dbReference>
<keyword evidence="2 5" id="KW-0547">Nucleotide-binding</keyword>
<organism evidence="6 7">
    <name type="scientific">Corynebacterium pygosceleis</name>
    <dbReference type="NCBI Taxonomy" id="2800406"/>
    <lineage>
        <taxon>Bacteria</taxon>
        <taxon>Bacillati</taxon>
        <taxon>Actinomycetota</taxon>
        <taxon>Actinomycetes</taxon>
        <taxon>Mycobacteriales</taxon>
        <taxon>Corynebacteriaceae</taxon>
        <taxon>Corynebacterium</taxon>
    </lineage>
</organism>
<evidence type="ECO:0000256" key="2">
    <source>
        <dbReference type="ARBA" id="ARBA00022741"/>
    </source>
</evidence>
<comment type="similarity">
    <text evidence="1">Belongs to the heat shock protein 90 family.</text>
</comment>
<dbReference type="GO" id="GO:0140662">
    <property type="term" value="F:ATP-dependent protein folding chaperone"/>
    <property type="evidence" value="ECO:0007669"/>
    <property type="project" value="InterPro"/>
</dbReference>
<dbReference type="Pfam" id="PF13589">
    <property type="entry name" value="HATPase_c_3"/>
    <property type="match status" value="1"/>
</dbReference>
<keyword evidence="3 5" id="KW-0067">ATP-binding</keyword>
<dbReference type="NCBIfam" id="NF010683">
    <property type="entry name" value="PRK14083.1"/>
    <property type="match status" value="1"/>
</dbReference>
<feature type="binding site" evidence="5">
    <location>
        <position position="75"/>
    </location>
    <ligand>
        <name>ATP</name>
        <dbReference type="ChEBI" id="CHEBI:30616"/>
    </ligand>
</feature>
<protein>
    <submittedName>
        <fullName evidence="6">HSP90 family protein</fullName>
    </submittedName>
</protein>
<feature type="binding site" evidence="5">
    <location>
        <position position="39"/>
    </location>
    <ligand>
        <name>ATP</name>
        <dbReference type="ChEBI" id="CHEBI:30616"/>
    </ligand>
</feature>
<dbReference type="Pfam" id="PF00183">
    <property type="entry name" value="HSP90"/>
    <property type="match status" value="1"/>
</dbReference>
<dbReference type="GO" id="GO:0051082">
    <property type="term" value="F:unfolded protein binding"/>
    <property type="evidence" value="ECO:0007669"/>
    <property type="project" value="InterPro"/>
</dbReference>
<dbReference type="GO" id="GO:0005524">
    <property type="term" value="F:ATP binding"/>
    <property type="evidence" value="ECO:0007669"/>
    <property type="project" value="UniProtKB-KW"/>
</dbReference>
<evidence type="ECO:0000256" key="1">
    <source>
        <dbReference type="ARBA" id="ARBA00008239"/>
    </source>
</evidence>
<evidence type="ECO:0000256" key="5">
    <source>
        <dbReference type="PIRSR" id="PIRSR002583-1"/>
    </source>
</evidence>